<dbReference type="STRING" id="1353952.A0A165J5A2"/>
<evidence type="ECO:0000313" key="4">
    <source>
        <dbReference type="Proteomes" id="UP000076842"/>
    </source>
</evidence>
<protein>
    <submittedName>
        <fullName evidence="3">Alpha/beta-hydrolase</fullName>
    </submittedName>
</protein>
<dbReference type="InParanoid" id="A0A165J5A2"/>
<keyword evidence="1 3" id="KW-0378">Hydrolase</keyword>
<organism evidence="3 4">
    <name type="scientific">Calocera cornea HHB12733</name>
    <dbReference type="NCBI Taxonomy" id="1353952"/>
    <lineage>
        <taxon>Eukaryota</taxon>
        <taxon>Fungi</taxon>
        <taxon>Dikarya</taxon>
        <taxon>Basidiomycota</taxon>
        <taxon>Agaricomycotina</taxon>
        <taxon>Dacrymycetes</taxon>
        <taxon>Dacrymycetales</taxon>
        <taxon>Dacrymycetaceae</taxon>
        <taxon>Calocera</taxon>
    </lineage>
</organism>
<name>A0A165J5A2_9BASI</name>
<feature type="domain" description="Alpha/beta hydrolase fold-3" evidence="2">
    <location>
        <begin position="123"/>
        <end position="322"/>
    </location>
</feature>
<dbReference type="GO" id="GO:0016787">
    <property type="term" value="F:hydrolase activity"/>
    <property type="evidence" value="ECO:0007669"/>
    <property type="project" value="UniProtKB-KW"/>
</dbReference>
<reference evidence="3 4" key="1">
    <citation type="journal article" date="2016" name="Mol. Biol. Evol.">
        <title>Comparative Genomics of Early-Diverging Mushroom-Forming Fungi Provides Insights into the Origins of Lignocellulose Decay Capabilities.</title>
        <authorList>
            <person name="Nagy L.G."/>
            <person name="Riley R."/>
            <person name="Tritt A."/>
            <person name="Adam C."/>
            <person name="Daum C."/>
            <person name="Floudas D."/>
            <person name="Sun H."/>
            <person name="Yadav J.S."/>
            <person name="Pangilinan J."/>
            <person name="Larsson K.H."/>
            <person name="Matsuura K."/>
            <person name="Barry K."/>
            <person name="Labutti K."/>
            <person name="Kuo R."/>
            <person name="Ohm R.A."/>
            <person name="Bhattacharya S.S."/>
            <person name="Shirouzu T."/>
            <person name="Yoshinaga Y."/>
            <person name="Martin F.M."/>
            <person name="Grigoriev I.V."/>
            <person name="Hibbett D.S."/>
        </authorList>
    </citation>
    <scope>NUCLEOTIDE SEQUENCE [LARGE SCALE GENOMIC DNA]</scope>
    <source>
        <strain evidence="3 4">HHB12733</strain>
    </source>
</reference>
<dbReference type="PANTHER" id="PTHR48081:SF8">
    <property type="entry name" value="ALPHA_BETA HYDROLASE FOLD-3 DOMAIN-CONTAINING PROTEIN-RELATED"/>
    <property type="match status" value="1"/>
</dbReference>
<dbReference type="Gene3D" id="3.40.50.1820">
    <property type="entry name" value="alpha/beta hydrolase"/>
    <property type="match status" value="1"/>
</dbReference>
<dbReference type="PANTHER" id="PTHR48081">
    <property type="entry name" value="AB HYDROLASE SUPERFAMILY PROTEIN C4A8.06C"/>
    <property type="match status" value="1"/>
</dbReference>
<dbReference type="OrthoDB" id="408631at2759"/>
<dbReference type="AlphaFoldDB" id="A0A165J5A2"/>
<dbReference type="EMBL" id="KV423923">
    <property type="protein sequence ID" value="KZT61391.1"/>
    <property type="molecule type" value="Genomic_DNA"/>
</dbReference>
<dbReference type="InterPro" id="IPR013094">
    <property type="entry name" value="AB_hydrolase_3"/>
</dbReference>
<dbReference type="InterPro" id="IPR050300">
    <property type="entry name" value="GDXG_lipolytic_enzyme"/>
</dbReference>
<evidence type="ECO:0000259" key="2">
    <source>
        <dbReference type="Pfam" id="PF07859"/>
    </source>
</evidence>
<feature type="non-terminal residue" evidence="3">
    <location>
        <position position="324"/>
    </location>
</feature>
<accession>A0A165J5A2</accession>
<sequence>MADHNLETPALPSGTMSDHLAVQTVGTFTNMFEWPDEDFKAKEDVTHANRPPLPQPADHLGWREWEKGETKRLKPVLAKRYRPAVNVNRKDVTVTYDGDNMYRILVHDPEPYPGEPTVPRPAVLWYHGGGWAHGSPEMDAQRADYLASELRAVVFNVDYRLIPEISWPKNHNDVYHSIGWAIENAKGYNVDPTRLALWGQSAGAHLAAGAALRDADEHNPPRIRLVSLTVPVVCDYRSEPPPLNARTQIELTQMPKEIIAQVMTVLRDLTGSDAPLTDRYFSPLLSKIPANHPPTYISVGGLDRLRDGGIAYAVHLRKYGIDTQ</sequence>
<dbReference type="Pfam" id="PF07859">
    <property type="entry name" value="Abhydrolase_3"/>
    <property type="match status" value="1"/>
</dbReference>
<proteinExistence type="predicted"/>
<evidence type="ECO:0000313" key="3">
    <source>
        <dbReference type="EMBL" id="KZT61391.1"/>
    </source>
</evidence>
<dbReference type="Proteomes" id="UP000076842">
    <property type="component" value="Unassembled WGS sequence"/>
</dbReference>
<dbReference type="InterPro" id="IPR029058">
    <property type="entry name" value="AB_hydrolase_fold"/>
</dbReference>
<evidence type="ECO:0000256" key="1">
    <source>
        <dbReference type="ARBA" id="ARBA00022801"/>
    </source>
</evidence>
<keyword evidence="4" id="KW-1185">Reference proteome</keyword>
<gene>
    <name evidence="3" type="ORF">CALCODRAFT_464138</name>
</gene>
<dbReference type="SUPFAM" id="SSF53474">
    <property type="entry name" value="alpha/beta-Hydrolases"/>
    <property type="match status" value="1"/>
</dbReference>